<dbReference type="PANTHER" id="PTHR13593">
    <property type="match status" value="1"/>
</dbReference>
<organism evidence="3 4">
    <name type="scientific">Ceratocystis lukuohia</name>
    <dbReference type="NCBI Taxonomy" id="2019550"/>
    <lineage>
        <taxon>Eukaryota</taxon>
        <taxon>Fungi</taxon>
        <taxon>Dikarya</taxon>
        <taxon>Ascomycota</taxon>
        <taxon>Pezizomycotina</taxon>
        <taxon>Sordariomycetes</taxon>
        <taxon>Hypocreomycetidae</taxon>
        <taxon>Microascales</taxon>
        <taxon>Ceratocystidaceae</taxon>
        <taxon>Ceratocystis</taxon>
    </lineage>
</organism>
<dbReference type="GeneID" id="98120832"/>
<dbReference type="PROSITE" id="PS50007">
    <property type="entry name" value="PIPLC_X_DOMAIN"/>
    <property type="match status" value="1"/>
</dbReference>
<sequence length="320" mass="35345">MRFSLFATFACLAFTHAGSYDGLSEMWSFNLDDFQKTDWMGALADTVHLSSLSIPGTHNSMTDIVNNKLAQTQNVGLAGQLDGGIRYIDISCRYINGVMMVYSGLFDTGYTFENVLTTLFDFLDAHPREAVILRIQKGGILDESTEFLSSMKAHLTAGSKLGNRAAEHIYSKKDGAIIPTLGEVRGKVLILQDFKTSPPGLYGIPWSSQTVSYYNRKIAVGRVLLPLKWKGIKSHISQSLSENDSRLRITYATASIGAKPIDISSKNGLSFAMNRYIGRHLLIDEGDCFGVVVMDFPGYEVVEEILKQNDQYRATSPVSP</sequence>
<dbReference type="PANTHER" id="PTHR13593:SF113">
    <property type="entry name" value="SI:DKEY-266F7.9"/>
    <property type="match status" value="1"/>
</dbReference>
<dbReference type="InterPro" id="IPR000909">
    <property type="entry name" value="PLipase_C_PInositol-sp_X_dom"/>
</dbReference>
<dbReference type="SMART" id="SM00148">
    <property type="entry name" value="PLCXc"/>
    <property type="match status" value="1"/>
</dbReference>
<evidence type="ECO:0000313" key="4">
    <source>
        <dbReference type="Proteomes" id="UP001610728"/>
    </source>
</evidence>
<dbReference type="SUPFAM" id="SSF51695">
    <property type="entry name" value="PLC-like phosphodiesterases"/>
    <property type="match status" value="1"/>
</dbReference>
<dbReference type="RefSeq" id="XP_070856326.1">
    <property type="nucleotide sequence ID" value="XM_071001435.1"/>
</dbReference>
<evidence type="ECO:0000313" key="3">
    <source>
        <dbReference type="EMBL" id="KAL2885145.1"/>
    </source>
</evidence>
<protein>
    <submittedName>
        <fullName evidence="3">1-phosphatidylinositol phosphodiesterase</fullName>
    </submittedName>
</protein>
<gene>
    <name evidence="3" type="ORF">HOO65_080095</name>
</gene>
<evidence type="ECO:0000259" key="2">
    <source>
        <dbReference type="SMART" id="SM00148"/>
    </source>
</evidence>
<keyword evidence="1" id="KW-0732">Signal</keyword>
<dbReference type="EMBL" id="JABSNW010000008">
    <property type="protein sequence ID" value="KAL2885145.1"/>
    <property type="molecule type" value="Genomic_DNA"/>
</dbReference>
<feature type="signal peptide" evidence="1">
    <location>
        <begin position="1"/>
        <end position="17"/>
    </location>
</feature>
<proteinExistence type="predicted"/>
<dbReference type="Gene3D" id="3.20.20.190">
    <property type="entry name" value="Phosphatidylinositol (PI) phosphodiesterase"/>
    <property type="match status" value="1"/>
</dbReference>
<dbReference type="Proteomes" id="UP001610728">
    <property type="component" value="Unassembled WGS sequence"/>
</dbReference>
<accession>A0ABR4MA45</accession>
<keyword evidence="4" id="KW-1185">Reference proteome</keyword>
<dbReference type="InterPro" id="IPR017946">
    <property type="entry name" value="PLC-like_Pdiesterase_TIM-brl"/>
</dbReference>
<dbReference type="InterPro" id="IPR051057">
    <property type="entry name" value="PI-PLC_domain"/>
</dbReference>
<reference evidence="3 4" key="1">
    <citation type="submission" date="2020-05" db="EMBL/GenBank/DDBJ databases">
        <title>Ceratocystis lukuohia genome.</title>
        <authorList>
            <person name="Harrington T.C."/>
            <person name="Kim K."/>
            <person name="Mayers C.G."/>
        </authorList>
    </citation>
    <scope>NUCLEOTIDE SEQUENCE [LARGE SCALE GENOMIC DNA]</scope>
    <source>
        <strain evidence="3 4">C4212</strain>
    </source>
</reference>
<evidence type="ECO:0000256" key="1">
    <source>
        <dbReference type="SAM" id="SignalP"/>
    </source>
</evidence>
<dbReference type="Pfam" id="PF00388">
    <property type="entry name" value="PI-PLC-X"/>
    <property type="match status" value="1"/>
</dbReference>
<feature type="chain" id="PRO_5045281035" evidence="1">
    <location>
        <begin position="18"/>
        <end position="320"/>
    </location>
</feature>
<feature type="domain" description="Phosphatidylinositol-specific phospholipase C X" evidence="2">
    <location>
        <begin position="45"/>
        <end position="193"/>
    </location>
</feature>
<name>A0ABR4MA45_9PEZI</name>
<comment type="caution">
    <text evidence="3">The sequence shown here is derived from an EMBL/GenBank/DDBJ whole genome shotgun (WGS) entry which is preliminary data.</text>
</comment>